<dbReference type="EC" id="2.7.13.3" evidence="2"/>
<keyword evidence="6 11" id="KW-0418">Kinase</keyword>
<evidence type="ECO:0000256" key="9">
    <source>
        <dbReference type="SAM" id="Coils"/>
    </source>
</evidence>
<dbReference type="SMART" id="SM00387">
    <property type="entry name" value="HATPase_c"/>
    <property type="match status" value="1"/>
</dbReference>
<dbReference type="PANTHER" id="PTHR43065">
    <property type="entry name" value="SENSOR HISTIDINE KINASE"/>
    <property type="match status" value="1"/>
</dbReference>
<dbReference type="InterPro" id="IPR035965">
    <property type="entry name" value="PAS-like_dom_sf"/>
</dbReference>
<dbReference type="InterPro" id="IPR036097">
    <property type="entry name" value="HisK_dim/P_sf"/>
</dbReference>
<evidence type="ECO:0000256" key="5">
    <source>
        <dbReference type="ARBA" id="ARBA00022741"/>
    </source>
</evidence>
<feature type="domain" description="Histidine kinase" evidence="10">
    <location>
        <begin position="176"/>
        <end position="397"/>
    </location>
</feature>
<keyword evidence="3" id="KW-0597">Phosphoprotein</keyword>
<dbReference type="CDD" id="cd00082">
    <property type="entry name" value="HisKA"/>
    <property type="match status" value="1"/>
</dbReference>
<evidence type="ECO:0000256" key="3">
    <source>
        <dbReference type="ARBA" id="ARBA00022553"/>
    </source>
</evidence>
<evidence type="ECO:0000256" key="4">
    <source>
        <dbReference type="ARBA" id="ARBA00022679"/>
    </source>
</evidence>
<evidence type="ECO:0000256" key="2">
    <source>
        <dbReference type="ARBA" id="ARBA00012438"/>
    </source>
</evidence>
<dbReference type="PRINTS" id="PR00344">
    <property type="entry name" value="BCTRLSENSOR"/>
</dbReference>
<feature type="coiled-coil region" evidence="9">
    <location>
        <begin position="21"/>
        <end position="48"/>
    </location>
</feature>
<dbReference type="Gene3D" id="3.30.565.10">
    <property type="entry name" value="Histidine kinase-like ATPase, C-terminal domain"/>
    <property type="match status" value="1"/>
</dbReference>
<comment type="catalytic activity">
    <reaction evidence="1">
        <text>ATP + protein L-histidine = ADP + protein N-phospho-L-histidine.</text>
        <dbReference type="EC" id="2.7.13.3"/>
    </reaction>
</comment>
<dbReference type="Proteomes" id="UP000005496">
    <property type="component" value="Unassembled WGS sequence"/>
</dbReference>
<protein>
    <recommendedName>
        <fullName evidence="2">histidine kinase</fullName>
        <ecNumber evidence="2">2.7.13.3</ecNumber>
    </recommendedName>
</protein>
<dbReference type="eggNOG" id="COG4191">
    <property type="taxonomic scope" value="Bacteria"/>
</dbReference>
<dbReference type="GO" id="GO:0000155">
    <property type="term" value="F:phosphorelay sensor kinase activity"/>
    <property type="evidence" value="ECO:0007669"/>
    <property type="project" value="InterPro"/>
</dbReference>
<dbReference type="EMBL" id="ACJN02000002">
    <property type="protein sequence ID" value="EFI34971.1"/>
    <property type="molecule type" value="Genomic_DNA"/>
</dbReference>
<dbReference type="RefSeq" id="WP_008870285.1">
    <property type="nucleotide sequence ID" value="NZ_ACJN02000002.1"/>
</dbReference>
<gene>
    <name evidence="11" type="ORF">Dthio_PD2363</name>
</gene>
<evidence type="ECO:0000313" key="12">
    <source>
        <dbReference type="Proteomes" id="UP000005496"/>
    </source>
</evidence>
<dbReference type="SUPFAM" id="SSF55874">
    <property type="entry name" value="ATPase domain of HSP90 chaperone/DNA topoisomerase II/histidine kinase"/>
    <property type="match status" value="1"/>
</dbReference>
<dbReference type="AlphaFoldDB" id="D6SQE5"/>
<dbReference type="InterPro" id="IPR000014">
    <property type="entry name" value="PAS"/>
</dbReference>
<evidence type="ECO:0000313" key="11">
    <source>
        <dbReference type="EMBL" id="EFI34971.1"/>
    </source>
</evidence>
<dbReference type="InterPro" id="IPR005467">
    <property type="entry name" value="His_kinase_dom"/>
</dbReference>
<dbReference type="PANTHER" id="PTHR43065:SF10">
    <property type="entry name" value="PEROXIDE STRESS-ACTIVATED HISTIDINE KINASE MAK3"/>
    <property type="match status" value="1"/>
</dbReference>
<sequence>MQKTPDLNDLVGIEHSKLGFFQELRQKIEELKEANRKSEERRREIAAILDGITDVMMVLSENLRIISVNHVFHEFFDEPRPEGKFCYQLFRGEDYPCPECPAFRSMATDSVCRDTAIFKLGGRNLQFEMVASPLKNKEWEENRVLIFKRDVTLEKEYQAKYYQVEKMATIGMLAAGVAHEVNNPMAAINGFAEGLRRRIPRIEKSVDPELAQDFREYTDIILKECKRCQKIIQTLLTFSRPKHFSFSPINLNRVVNETLRLVDHSLRKRKGLKVKLDLQDGLPLINADESQLKQVILNLLVNAKDAIQDKGLITIKTSAFEHENEVCLCVEDDGCGIDPDKMDKLFEPFFTTKPVGKGIGIGLASCYNIVESHGGEISVTSEPGKGSRFTVCLPLNPSIE</sequence>
<dbReference type="Pfam" id="PF00512">
    <property type="entry name" value="HisKA"/>
    <property type="match status" value="1"/>
</dbReference>
<keyword evidence="5" id="KW-0547">Nucleotide-binding</keyword>
<keyword evidence="4" id="KW-0808">Transferase</keyword>
<dbReference type="Gene3D" id="3.30.450.20">
    <property type="entry name" value="PAS domain"/>
    <property type="match status" value="1"/>
</dbReference>
<name>D6SQE5_9BACT</name>
<evidence type="ECO:0000256" key="1">
    <source>
        <dbReference type="ARBA" id="ARBA00000085"/>
    </source>
</evidence>
<dbReference type="Pfam" id="PF02518">
    <property type="entry name" value="HATPase_c"/>
    <property type="match status" value="1"/>
</dbReference>
<reference evidence="11" key="1">
    <citation type="submission" date="2010-05" db="EMBL/GenBank/DDBJ databases">
        <title>The draft genome of Desulfonatronospira thiodismutans ASO3-1.</title>
        <authorList>
            <consortium name="US DOE Joint Genome Institute (JGI-PGF)"/>
            <person name="Lucas S."/>
            <person name="Copeland A."/>
            <person name="Lapidus A."/>
            <person name="Cheng J.-F."/>
            <person name="Bruce D."/>
            <person name="Goodwin L."/>
            <person name="Pitluck S."/>
            <person name="Chertkov O."/>
            <person name="Brettin T."/>
            <person name="Detter J.C."/>
            <person name="Han C."/>
            <person name="Land M.L."/>
            <person name="Hauser L."/>
            <person name="Kyrpides N."/>
            <person name="Mikhailova N."/>
            <person name="Muyzer G."/>
            <person name="Woyke T."/>
        </authorList>
    </citation>
    <scope>NUCLEOTIDE SEQUENCE [LARGE SCALE GENOMIC DNA]</scope>
    <source>
        <strain evidence="11">ASO3-1</strain>
    </source>
</reference>
<dbReference type="InterPro" id="IPR004358">
    <property type="entry name" value="Sig_transdc_His_kin-like_C"/>
</dbReference>
<dbReference type="SUPFAM" id="SSF47384">
    <property type="entry name" value="Homodimeric domain of signal transducing histidine kinase"/>
    <property type="match status" value="1"/>
</dbReference>
<keyword evidence="12" id="KW-1185">Reference proteome</keyword>
<keyword evidence="9" id="KW-0175">Coiled coil</keyword>
<dbReference type="GO" id="GO:0005524">
    <property type="term" value="F:ATP binding"/>
    <property type="evidence" value="ECO:0007669"/>
    <property type="project" value="UniProtKB-KW"/>
</dbReference>
<dbReference type="SMART" id="SM00388">
    <property type="entry name" value="HisKA"/>
    <property type="match status" value="1"/>
</dbReference>
<dbReference type="CDD" id="cd00130">
    <property type="entry name" value="PAS"/>
    <property type="match status" value="1"/>
</dbReference>
<dbReference type="SUPFAM" id="SSF55785">
    <property type="entry name" value="PYP-like sensor domain (PAS domain)"/>
    <property type="match status" value="1"/>
</dbReference>
<organism evidence="11 12">
    <name type="scientific">Desulfonatronospira thiodismutans ASO3-1</name>
    <dbReference type="NCBI Taxonomy" id="555779"/>
    <lineage>
        <taxon>Bacteria</taxon>
        <taxon>Pseudomonadati</taxon>
        <taxon>Thermodesulfobacteriota</taxon>
        <taxon>Desulfovibrionia</taxon>
        <taxon>Desulfovibrionales</taxon>
        <taxon>Desulfonatronovibrionaceae</taxon>
        <taxon>Desulfonatronospira</taxon>
    </lineage>
</organism>
<dbReference type="InterPro" id="IPR036890">
    <property type="entry name" value="HATPase_C_sf"/>
</dbReference>
<dbReference type="InterPro" id="IPR003661">
    <property type="entry name" value="HisK_dim/P_dom"/>
</dbReference>
<dbReference type="InterPro" id="IPR003594">
    <property type="entry name" value="HATPase_dom"/>
</dbReference>
<comment type="caution">
    <text evidence="11">The sequence shown here is derived from an EMBL/GenBank/DDBJ whole genome shotgun (WGS) entry which is preliminary data.</text>
</comment>
<accession>D6SQE5</accession>
<dbReference type="Gene3D" id="1.10.287.130">
    <property type="match status" value="1"/>
</dbReference>
<evidence type="ECO:0000256" key="7">
    <source>
        <dbReference type="ARBA" id="ARBA00022840"/>
    </source>
</evidence>
<dbReference type="PROSITE" id="PS50109">
    <property type="entry name" value="HIS_KIN"/>
    <property type="match status" value="1"/>
</dbReference>
<evidence type="ECO:0000259" key="10">
    <source>
        <dbReference type="PROSITE" id="PS50109"/>
    </source>
</evidence>
<dbReference type="InterPro" id="IPR013656">
    <property type="entry name" value="PAS_4"/>
</dbReference>
<proteinExistence type="predicted"/>
<dbReference type="Pfam" id="PF08448">
    <property type="entry name" value="PAS_4"/>
    <property type="match status" value="1"/>
</dbReference>
<keyword evidence="7" id="KW-0067">ATP-binding</keyword>
<evidence type="ECO:0000256" key="6">
    <source>
        <dbReference type="ARBA" id="ARBA00022777"/>
    </source>
</evidence>
<evidence type="ECO:0000256" key="8">
    <source>
        <dbReference type="ARBA" id="ARBA00023012"/>
    </source>
</evidence>
<keyword evidence="8" id="KW-0902">Two-component regulatory system</keyword>